<comment type="caution">
    <text evidence="16">The sequence shown here is derived from an EMBL/GenBank/DDBJ whole genome shotgun (WGS) entry which is preliminary data.</text>
</comment>
<dbReference type="SUPFAM" id="SSF50978">
    <property type="entry name" value="WD40 repeat-like"/>
    <property type="match status" value="1"/>
</dbReference>
<proteinExistence type="inferred from homology"/>
<evidence type="ECO:0000313" key="17">
    <source>
        <dbReference type="Proteomes" id="UP001249851"/>
    </source>
</evidence>
<dbReference type="InterPro" id="IPR019775">
    <property type="entry name" value="WD40_repeat_CS"/>
</dbReference>
<feature type="binding site" evidence="11">
    <location>
        <position position="87"/>
    </location>
    <ligand>
        <name>Fe cation</name>
        <dbReference type="ChEBI" id="CHEBI:24875"/>
        <note>catalytic</note>
    </ligand>
</feature>
<keyword evidence="4 11" id="KW-0479">Metal-binding</keyword>
<feature type="repeat" description="WD" evidence="12">
    <location>
        <begin position="414"/>
        <end position="456"/>
    </location>
</feature>
<dbReference type="Pfam" id="PF05995">
    <property type="entry name" value="CDO_I"/>
    <property type="match status" value="1"/>
</dbReference>
<reference evidence="16" key="1">
    <citation type="journal article" date="2023" name="G3 (Bethesda)">
        <title>Whole genome assembly and annotation of the endangered Caribbean coral Acropora cervicornis.</title>
        <authorList>
            <person name="Selwyn J.D."/>
            <person name="Vollmer S.V."/>
        </authorList>
    </citation>
    <scope>NUCLEOTIDE SEQUENCE</scope>
    <source>
        <strain evidence="16">K2</strain>
    </source>
</reference>
<dbReference type="InterPro" id="IPR036322">
    <property type="entry name" value="WD40_repeat_dom_sf"/>
</dbReference>
<keyword evidence="3 12" id="KW-0853">WD repeat</keyword>
<evidence type="ECO:0000256" key="2">
    <source>
        <dbReference type="ARBA" id="ARBA00006622"/>
    </source>
</evidence>
<evidence type="ECO:0000256" key="14">
    <source>
        <dbReference type="SAM" id="MobiDB-lite"/>
    </source>
</evidence>
<dbReference type="AlphaFoldDB" id="A0AAD9QM33"/>
<dbReference type="InterPro" id="IPR015943">
    <property type="entry name" value="WD40/YVTN_repeat-like_dom_sf"/>
</dbReference>
<dbReference type="Pfam" id="PF00400">
    <property type="entry name" value="WD40"/>
    <property type="match status" value="3"/>
</dbReference>
<dbReference type="SMART" id="SM01166">
    <property type="entry name" value="DUF1899"/>
    <property type="match status" value="1"/>
</dbReference>
<evidence type="ECO:0000256" key="13">
    <source>
        <dbReference type="RuleBase" id="RU280818"/>
    </source>
</evidence>
<evidence type="ECO:0000256" key="10">
    <source>
        <dbReference type="PIRSR" id="PIRSR610300-50"/>
    </source>
</evidence>
<evidence type="ECO:0000256" key="12">
    <source>
        <dbReference type="PROSITE-ProRule" id="PRU00221"/>
    </source>
</evidence>
<sequence>METKPSLKSPETLEDVVKGLHVYFEEDHVDVEEVISFLSSYRSNPSDWSKYANYDPHRYTRNLVDEGNGKFNVIVLCWGESQGSSIHDHADSHCFLKVLDGRLKETQFPWPSESEPEKPIEPKGSRFYETNEVNYINDSIGLHRVENVSHTDTAASLHVYIPAFDVCQSFDQRTGHKRECKVTFCSKYGLRTPYVSILSLCLRDSLEWKRFVRLQGSVTNSLKEKKAENYYFVKRHEAQLMYKVTSTAKEIIENVFGIYKKPFNLNDLKSSLYTSERRELANMTSRGSFKVPRSSKFKHVFGNPCKKEKCYEAIRLSTHSTEGGNLCAVNPKFLAVALESSGGGTFLVLPLDQFGRVPIDAPKVTGHGRPVLDIEWNPFNDQEIASSSEDGSIKVWHVPEDGLSMDLDEYLVDLRGHTRKVNIIRWHPCAEGVIASAAYDSEVRIWDIVDDREAATILKGHPDIIFSLSFNYNGSLLASTCKDKKIRHGVGHPGNKGSHVAFLGDMNMLFSSGFSRMNERQIALWDIRNLKKALKMDGVDTSSGILLPFYDHDTKIVFLAGKQSGVIQRDLYPLTPSNVPSMKAREWIDQGLNRNPELIDLLKDFPLLDGETETRDMRSRVTAKAVPSNRSTTGSEKRRSQGDRRSGDFSNWDIETLRLAYSDQRDEIYFLQTQIKAKDAKILQLEKENQFLREKTQRR</sequence>
<feature type="repeat" description="WD" evidence="12">
    <location>
        <begin position="364"/>
        <end position="398"/>
    </location>
</feature>
<dbReference type="SUPFAM" id="SSF51182">
    <property type="entry name" value="RmlC-like cupins"/>
    <property type="match status" value="1"/>
</dbReference>
<keyword evidence="5 13" id="KW-0677">Repeat</keyword>
<dbReference type="GO" id="GO:0006534">
    <property type="term" value="P:cysteine metabolic process"/>
    <property type="evidence" value="ECO:0007669"/>
    <property type="project" value="UniProtKB-ARBA"/>
</dbReference>
<reference evidence="16" key="2">
    <citation type="journal article" date="2023" name="Science">
        <title>Genomic signatures of disease resistance in endangered staghorn corals.</title>
        <authorList>
            <person name="Vollmer S.V."/>
            <person name="Selwyn J.D."/>
            <person name="Despard B.A."/>
            <person name="Roesel C.L."/>
        </authorList>
    </citation>
    <scope>NUCLEOTIDE SEQUENCE</scope>
    <source>
        <strain evidence="16">K2</strain>
    </source>
</reference>
<dbReference type="InterPro" id="IPR001680">
    <property type="entry name" value="WD40_rpt"/>
</dbReference>
<dbReference type="GO" id="GO:0008198">
    <property type="term" value="F:ferrous iron binding"/>
    <property type="evidence" value="ECO:0007669"/>
    <property type="project" value="UniProtKB-ARBA"/>
</dbReference>
<dbReference type="GO" id="GO:0017172">
    <property type="term" value="F:cysteine dioxygenase activity"/>
    <property type="evidence" value="ECO:0007669"/>
    <property type="project" value="UniProtKB-ARBA"/>
</dbReference>
<evidence type="ECO:0000256" key="8">
    <source>
        <dbReference type="ARBA" id="ARBA00023002"/>
    </source>
</evidence>
<dbReference type="PROSITE" id="PS50294">
    <property type="entry name" value="WD_REPEATS_REGION"/>
    <property type="match status" value="2"/>
</dbReference>
<keyword evidence="8" id="KW-0560">Oxidoreductase</keyword>
<dbReference type="CDD" id="cd10548">
    <property type="entry name" value="cupin_CDO"/>
    <property type="match status" value="1"/>
</dbReference>
<feature type="compositionally biased region" description="Basic and acidic residues" evidence="14">
    <location>
        <begin position="635"/>
        <end position="647"/>
    </location>
</feature>
<feature type="binding site" evidence="11">
    <location>
        <position position="89"/>
    </location>
    <ligand>
        <name>Fe cation</name>
        <dbReference type="ChEBI" id="CHEBI:24875"/>
        <note>catalytic</note>
    </ligand>
</feature>
<dbReference type="GO" id="GO:0051015">
    <property type="term" value="F:actin filament binding"/>
    <property type="evidence" value="ECO:0007669"/>
    <property type="project" value="TreeGrafter"/>
</dbReference>
<keyword evidence="9 11" id="KW-0408">Iron</keyword>
<dbReference type="InterPro" id="IPR015048">
    <property type="entry name" value="DUF1899"/>
</dbReference>
<evidence type="ECO:0000259" key="15">
    <source>
        <dbReference type="SMART" id="SM01166"/>
    </source>
</evidence>
<gene>
    <name evidence="16" type="ORF">P5673_012816</name>
</gene>
<feature type="cross-link" description="3'-(S-cysteinyl)-tyrosine (Cys-Tyr)" evidence="10">
    <location>
        <begin position="94"/>
        <end position="160"/>
    </location>
</feature>
<evidence type="ECO:0000256" key="7">
    <source>
        <dbReference type="ARBA" id="ARBA00022964"/>
    </source>
</evidence>
<dbReference type="InterPro" id="IPR015505">
    <property type="entry name" value="Coronin"/>
</dbReference>
<evidence type="ECO:0000256" key="6">
    <source>
        <dbReference type="ARBA" id="ARBA00022784"/>
    </source>
</evidence>
<evidence type="ECO:0000256" key="4">
    <source>
        <dbReference type="ARBA" id="ARBA00022723"/>
    </source>
</evidence>
<keyword evidence="17" id="KW-1185">Reference proteome</keyword>
<dbReference type="Pfam" id="PF16300">
    <property type="entry name" value="WD40_4"/>
    <property type="match status" value="1"/>
</dbReference>
<feature type="binding site" evidence="11">
    <location>
        <position position="143"/>
    </location>
    <ligand>
        <name>Fe cation</name>
        <dbReference type="ChEBI" id="CHEBI:24875"/>
        <note>catalytic</note>
    </ligand>
</feature>
<dbReference type="FunFam" id="2.60.120.10:FF:000045">
    <property type="entry name" value="Cysteine dioxygenase 1"/>
    <property type="match status" value="1"/>
</dbReference>
<dbReference type="InterPro" id="IPR014710">
    <property type="entry name" value="RmlC-like_jellyroll"/>
</dbReference>
<dbReference type="SMART" id="SM00320">
    <property type="entry name" value="WD40"/>
    <property type="match status" value="3"/>
</dbReference>
<accession>A0AAD9QM33</accession>
<dbReference type="EMBL" id="JARQWQ010000024">
    <property type="protein sequence ID" value="KAK2563812.1"/>
    <property type="molecule type" value="Genomic_DNA"/>
</dbReference>
<dbReference type="PANTHER" id="PTHR10856">
    <property type="entry name" value="CORONIN"/>
    <property type="match status" value="1"/>
</dbReference>
<evidence type="ECO:0000313" key="16">
    <source>
        <dbReference type="EMBL" id="KAK2563812.1"/>
    </source>
</evidence>
<evidence type="ECO:0000256" key="11">
    <source>
        <dbReference type="PIRSR" id="PIRSR610300-51"/>
    </source>
</evidence>
<evidence type="ECO:0000256" key="9">
    <source>
        <dbReference type="ARBA" id="ARBA00023004"/>
    </source>
</evidence>
<dbReference type="InterPro" id="IPR010300">
    <property type="entry name" value="CDO_1"/>
</dbReference>
<dbReference type="Pfam" id="PF08953">
    <property type="entry name" value="DUF1899"/>
    <property type="match status" value="1"/>
</dbReference>
<dbReference type="InterPro" id="IPR011051">
    <property type="entry name" value="RmlC_Cupin_sf"/>
</dbReference>
<dbReference type="Gene3D" id="2.60.120.10">
    <property type="entry name" value="Jelly Rolls"/>
    <property type="match status" value="1"/>
</dbReference>
<dbReference type="SMART" id="SM01167">
    <property type="entry name" value="DUF1900"/>
    <property type="match status" value="1"/>
</dbReference>
<comment type="similarity">
    <text evidence="2">Belongs to the cysteine dioxygenase family.</text>
</comment>
<dbReference type="Gene3D" id="2.130.10.10">
    <property type="entry name" value="YVTN repeat-like/Quinoprotein amine dehydrogenase"/>
    <property type="match status" value="1"/>
</dbReference>
<evidence type="ECO:0000256" key="1">
    <source>
        <dbReference type="ARBA" id="ARBA00004759"/>
    </source>
</evidence>
<evidence type="ECO:0000256" key="3">
    <source>
        <dbReference type="ARBA" id="ARBA00022574"/>
    </source>
</evidence>
<dbReference type="Proteomes" id="UP001249851">
    <property type="component" value="Unassembled WGS sequence"/>
</dbReference>
<organism evidence="16 17">
    <name type="scientific">Acropora cervicornis</name>
    <name type="common">Staghorn coral</name>
    <dbReference type="NCBI Taxonomy" id="6130"/>
    <lineage>
        <taxon>Eukaryota</taxon>
        <taxon>Metazoa</taxon>
        <taxon>Cnidaria</taxon>
        <taxon>Anthozoa</taxon>
        <taxon>Hexacorallia</taxon>
        <taxon>Scleractinia</taxon>
        <taxon>Astrocoeniina</taxon>
        <taxon>Acroporidae</taxon>
        <taxon>Acropora</taxon>
    </lineage>
</organism>
<keyword evidence="6 10" id="KW-0883">Thioether bond</keyword>
<comment type="pathway">
    <text evidence="1">Organosulfur biosynthesis; taurine biosynthesis; hypotaurine from L-cysteine: step 1/2.</text>
</comment>
<dbReference type="PANTHER" id="PTHR10856:SF44">
    <property type="entry name" value="CORONIN"/>
    <property type="match status" value="1"/>
</dbReference>
<dbReference type="PROSITE" id="PS00678">
    <property type="entry name" value="WD_REPEATS_1"/>
    <property type="match status" value="1"/>
</dbReference>
<protein>
    <recommendedName>
        <fullName evidence="13">Coronin</fullName>
    </recommendedName>
</protein>
<feature type="region of interest" description="Disordered" evidence="14">
    <location>
        <begin position="615"/>
        <end position="647"/>
    </location>
</feature>
<evidence type="ECO:0000256" key="5">
    <source>
        <dbReference type="ARBA" id="ARBA00022737"/>
    </source>
</evidence>
<feature type="repeat" description="WD" evidence="12">
    <location>
        <begin position="458"/>
        <end position="487"/>
    </location>
</feature>
<feature type="domain" description="DUF1899" evidence="15">
    <location>
        <begin position="290"/>
        <end position="355"/>
    </location>
</feature>
<name>A0AAD9QM33_ACRCE</name>
<dbReference type="PROSITE" id="PS50082">
    <property type="entry name" value="WD_REPEATS_2"/>
    <property type="match status" value="3"/>
</dbReference>
<comment type="similarity">
    <text evidence="13">Belongs to the WD repeat coronin family.</text>
</comment>
<keyword evidence="7" id="KW-0223">Dioxygenase</keyword>